<sequence>MREKSEAKKEGMTYSNLPICYHYQRKIQFRKQRDYKRKGACKKRLLYSVGEDEGLGEDEEVGDFHAVISSGGVVEALTSDHKPSREDERDTIETLGGSVDMCHGVWRIQGSLTVSRGIGDRHLK</sequence>
<evidence type="ECO:0000313" key="2">
    <source>
        <dbReference type="EMBL" id="KAK7293508.1"/>
    </source>
</evidence>
<dbReference type="AlphaFoldDB" id="A0AAN9PC93"/>
<evidence type="ECO:0000313" key="3">
    <source>
        <dbReference type="Proteomes" id="UP001359559"/>
    </source>
</evidence>
<dbReference type="InterPro" id="IPR036457">
    <property type="entry name" value="PPM-type-like_dom_sf"/>
</dbReference>
<dbReference type="Pfam" id="PF00481">
    <property type="entry name" value="PP2C"/>
    <property type="match status" value="1"/>
</dbReference>
<feature type="domain" description="PPM-type phosphatase" evidence="1">
    <location>
        <begin position="1"/>
        <end position="124"/>
    </location>
</feature>
<dbReference type="PROSITE" id="PS51746">
    <property type="entry name" value="PPM_2"/>
    <property type="match status" value="1"/>
</dbReference>
<gene>
    <name evidence="2" type="ORF">RJT34_16375</name>
</gene>
<organism evidence="2 3">
    <name type="scientific">Clitoria ternatea</name>
    <name type="common">Butterfly pea</name>
    <dbReference type="NCBI Taxonomy" id="43366"/>
    <lineage>
        <taxon>Eukaryota</taxon>
        <taxon>Viridiplantae</taxon>
        <taxon>Streptophyta</taxon>
        <taxon>Embryophyta</taxon>
        <taxon>Tracheophyta</taxon>
        <taxon>Spermatophyta</taxon>
        <taxon>Magnoliopsida</taxon>
        <taxon>eudicotyledons</taxon>
        <taxon>Gunneridae</taxon>
        <taxon>Pentapetalae</taxon>
        <taxon>rosids</taxon>
        <taxon>fabids</taxon>
        <taxon>Fabales</taxon>
        <taxon>Fabaceae</taxon>
        <taxon>Papilionoideae</taxon>
        <taxon>50 kb inversion clade</taxon>
        <taxon>NPAAA clade</taxon>
        <taxon>indigoferoid/millettioid clade</taxon>
        <taxon>Phaseoleae</taxon>
        <taxon>Clitoria</taxon>
    </lineage>
</organism>
<dbReference type="Gene3D" id="3.60.40.10">
    <property type="entry name" value="PPM-type phosphatase domain"/>
    <property type="match status" value="1"/>
</dbReference>
<protein>
    <recommendedName>
        <fullName evidence="1">PPM-type phosphatase domain-containing protein</fullName>
    </recommendedName>
</protein>
<name>A0AAN9PC93_CLITE</name>
<dbReference type="PANTHER" id="PTHR47992">
    <property type="entry name" value="PROTEIN PHOSPHATASE"/>
    <property type="match status" value="1"/>
</dbReference>
<dbReference type="GO" id="GO:0004722">
    <property type="term" value="F:protein serine/threonine phosphatase activity"/>
    <property type="evidence" value="ECO:0007669"/>
    <property type="project" value="InterPro"/>
</dbReference>
<reference evidence="2 3" key="1">
    <citation type="submission" date="2024-01" db="EMBL/GenBank/DDBJ databases">
        <title>The genomes of 5 underutilized Papilionoideae crops provide insights into root nodulation and disease resistance.</title>
        <authorList>
            <person name="Yuan L."/>
        </authorList>
    </citation>
    <scope>NUCLEOTIDE SEQUENCE [LARGE SCALE GENOMIC DNA]</scope>
    <source>
        <strain evidence="2">LY-2023</strain>
        <tissue evidence="2">Leaf</tissue>
    </source>
</reference>
<keyword evidence="3" id="KW-1185">Reference proteome</keyword>
<dbReference type="EMBL" id="JAYKXN010000004">
    <property type="protein sequence ID" value="KAK7293508.1"/>
    <property type="molecule type" value="Genomic_DNA"/>
</dbReference>
<dbReference type="SUPFAM" id="SSF81606">
    <property type="entry name" value="PP2C-like"/>
    <property type="match status" value="1"/>
</dbReference>
<dbReference type="Proteomes" id="UP001359559">
    <property type="component" value="Unassembled WGS sequence"/>
</dbReference>
<evidence type="ECO:0000259" key="1">
    <source>
        <dbReference type="PROSITE" id="PS51746"/>
    </source>
</evidence>
<comment type="caution">
    <text evidence="2">The sequence shown here is derived from an EMBL/GenBank/DDBJ whole genome shotgun (WGS) entry which is preliminary data.</text>
</comment>
<proteinExistence type="predicted"/>
<accession>A0AAN9PC93</accession>
<dbReference type="InterPro" id="IPR001932">
    <property type="entry name" value="PPM-type_phosphatase-like_dom"/>
</dbReference>
<dbReference type="InterPro" id="IPR015655">
    <property type="entry name" value="PP2C"/>
</dbReference>